<reference evidence="2" key="1">
    <citation type="submission" date="2014-09" db="EMBL/GenBank/DDBJ databases">
        <authorList>
            <person name="Mudge J."/>
            <person name="Ramaraj T."/>
            <person name="Lindquist I.E."/>
            <person name="Bharti A.K."/>
            <person name="Sundararajan A."/>
            <person name="Cameron C.T."/>
            <person name="Woodward J.E."/>
            <person name="May G.D."/>
            <person name="Brubaker C."/>
            <person name="Broadhvest J."/>
            <person name="Wilkins T.A."/>
        </authorList>
    </citation>
    <scope>NUCLEOTIDE SEQUENCE</scope>
    <source>
        <strain evidence="2">cv. AKA8401</strain>
    </source>
</reference>
<sequence>MDLHGKSPRPGLSHTSVSHSCVPLAGLKLDLHGYTTSPCLFNSLGHGHVTRVCPCRAQL</sequence>
<comment type="caution">
    <text evidence="1">The sequence shown here is derived from an EMBL/GenBank/DDBJ whole genome shotgun (WGS) entry which is preliminary data.</text>
</comment>
<dbReference type="Proteomes" id="UP000032142">
    <property type="component" value="Unassembled WGS sequence"/>
</dbReference>
<dbReference type="EMBL" id="JRRC01033028">
    <property type="protein sequence ID" value="KHF98225.1"/>
    <property type="molecule type" value="Genomic_DNA"/>
</dbReference>
<gene>
    <name evidence="1" type="ORF">F383_37649</name>
</gene>
<evidence type="ECO:0000313" key="1">
    <source>
        <dbReference type="EMBL" id="KHF98225.1"/>
    </source>
</evidence>
<name>A0A0B0MH52_GOSAR</name>
<protein>
    <submittedName>
        <fullName evidence="1">Protein disabled</fullName>
    </submittedName>
</protein>
<organism evidence="1 2">
    <name type="scientific">Gossypium arboreum</name>
    <name type="common">Tree cotton</name>
    <name type="synonym">Gossypium nanking</name>
    <dbReference type="NCBI Taxonomy" id="29729"/>
    <lineage>
        <taxon>Eukaryota</taxon>
        <taxon>Viridiplantae</taxon>
        <taxon>Streptophyta</taxon>
        <taxon>Embryophyta</taxon>
        <taxon>Tracheophyta</taxon>
        <taxon>Spermatophyta</taxon>
        <taxon>Magnoliopsida</taxon>
        <taxon>eudicotyledons</taxon>
        <taxon>Gunneridae</taxon>
        <taxon>Pentapetalae</taxon>
        <taxon>rosids</taxon>
        <taxon>malvids</taxon>
        <taxon>Malvales</taxon>
        <taxon>Malvaceae</taxon>
        <taxon>Malvoideae</taxon>
        <taxon>Gossypium</taxon>
    </lineage>
</organism>
<accession>A0A0B0MH52</accession>
<proteinExistence type="predicted"/>
<dbReference type="AlphaFoldDB" id="A0A0B0MH52"/>
<evidence type="ECO:0000313" key="2">
    <source>
        <dbReference type="Proteomes" id="UP000032142"/>
    </source>
</evidence>
<keyword evidence="2" id="KW-1185">Reference proteome</keyword>